<evidence type="ECO:0000256" key="9">
    <source>
        <dbReference type="ARBA" id="ARBA00048679"/>
    </source>
</evidence>
<dbReference type="FunFam" id="3.90.810.10:FF:000005">
    <property type="entry name" value="Non-specific serine/threonine protein kinase"/>
    <property type="match status" value="1"/>
</dbReference>
<dbReference type="Proteomes" id="UP001209540">
    <property type="component" value="Unassembled WGS sequence"/>
</dbReference>
<protein>
    <recommendedName>
        <fullName evidence="2">non-specific serine/threonine protein kinase</fullName>
        <ecNumber evidence="2">2.7.11.1</ecNumber>
    </recommendedName>
</protein>
<accession>A0AAD5K915</accession>
<evidence type="ECO:0000259" key="11">
    <source>
        <dbReference type="PROSITE" id="PS50108"/>
    </source>
</evidence>
<feature type="region of interest" description="Disordered" evidence="10">
    <location>
        <begin position="532"/>
        <end position="551"/>
    </location>
</feature>
<sequence length="607" mass="65578">MSSPSSPASGIVSANIKLFNSKSENETPMTTTTTTTPTPIITPATTISSPTRPLINNKPKTITATITSSPGSRKHVPPLPPKPKPSYLRDYESNASNIRPVSITEQSIPTSPPIQQSTTATRPLVVDTPPIPPPRPNPATLRSLNKVPGGGTTDQPEPPAIMTTITPTSTGGGSRHGMNGNGIITHVGTTTSAALKGVLDRVVGSVSDLWGSGSTSSASSTTSERAKISSPYNLIHVTHVGFNAQTGEFTGLPREWQVLLQQSGISKREQLANPQAVLDVIGFYKETREQTEDGVWEKFGNAHPRHFSSEVVKRMTPPPLPQRSRPRLVVVDSTCEENDGGKQQQEQQSAKPELPARPGPFTIPARPPRPPSPPELNEETTTPSISIAERLHQFENKSRPTIPTNSKPPPPKPPLSTKPTFKPSTSNTTRTPNTTTTNNSNNDIISATPQSPMPSVSSSSSTSITTTTAPAPSQLQAPIAPPRPKLANKPKMTHERKSQLDIPNNINNSSHNNIHMNNTNNNADVYISPVAAPLDPAMDTGPPPEPRVRRREQKRLKDAARDAEILAELRAICTDADPTKLYRNMVKIGQGWRIYSTISGYQHFRRH</sequence>
<dbReference type="AlphaFoldDB" id="A0AAD5K915"/>
<feature type="compositionally biased region" description="Polar residues" evidence="10">
    <location>
        <begin position="58"/>
        <end position="71"/>
    </location>
</feature>
<keyword evidence="6" id="KW-0418">Kinase</keyword>
<evidence type="ECO:0000313" key="13">
    <source>
        <dbReference type="Proteomes" id="UP001209540"/>
    </source>
</evidence>
<evidence type="ECO:0000256" key="8">
    <source>
        <dbReference type="ARBA" id="ARBA00047899"/>
    </source>
</evidence>
<feature type="compositionally biased region" description="Low complexity" evidence="10">
    <location>
        <begin position="504"/>
        <end position="521"/>
    </location>
</feature>
<proteinExistence type="inferred from homology"/>
<feature type="compositionally biased region" description="Polar residues" evidence="10">
    <location>
        <begin position="341"/>
        <end position="350"/>
    </location>
</feature>
<dbReference type="Gene3D" id="3.90.810.10">
    <property type="entry name" value="CRIB domain"/>
    <property type="match status" value="1"/>
</dbReference>
<evidence type="ECO:0000256" key="3">
    <source>
        <dbReference type="ARBA" id="ARBA00022527"/>
    </source>
</evidence>
<feature type="region of interest" description="Disordered" evidence="10">
    <location>
        <begin position="309"/>
        <end position="328"/>
    </location>
</feature>
<evidence type="ECO:0000256" key="1">
    <source>
        <dbReference type="ARBA" id="ARBA00008874"/>
    </source>
</evidence>
<feature type="compositionally biased region" description="Low complexity" evidence="10">
    <location>
        <begin position="417"/>
        <end position="473"/>
    </location>
</feature>
<evidence type="ECO:0000256" key="5">
    <source>
        <dbReference type="ARBA" id="ARBA00022741"/>
    </source>
</evidence>
<feature type="region of interest" description="Disordered" evidence="10">
    <location>
        <begin position="105"/>
        <end position="160"/>
    </location>
</feature>
<dbReference type="InterPro" id="IPR033923">
    <property type="entry name" value="PAK_BD"/>
</dbReference>
<keyword evidence="7" id="KW-0067">ATP-binding</keyword>
<dbReference type="GO" id="GO:0005524">
    <property type="term" value="F:ATP binding"/>
    <property type="evidence" value="ECO:0007669"/>
    <property type="project" value="UniProtKB-KW"/>
</dbReference>
<feature type="compositionally biased region" description="Pro residues" evidence="10">
    <location>
        <begin position="406"/>
        <end position="416"/>
    </location>
</feature>
<dbReference type="InterPro" id="IPR036936">
    <property type="entry name" value="CRIB_dom_sf"/>
</dbReference>
<reference evidence="12" key="2">
    <citation type="submission" date="2023-02" db="EMBL/GenBank/DDBJ databases">
        <authorList>
            <consortium name="DOE Joint Genome Institute"/>
            <person name="Mondo S.J."/>
            <person name="Chang Y."/>
            <person name="Wang Y."/>
            <person name="Ahrendt S."/>
            <person name="Andreopoulos W."/>
            <person name="Barry K."/>
            <person name="Beard J."/>
            <person name="Benny G.L."/>
            <person name="Blankenship S."/>
            <person name="Bonito G."/>
            <person name="Cuomo C."/>
            <person name="Desiro A."/>
            <person name="Gervers K.A."/>
            <person name="Hundley H."/>
            <person name="Kuo A."/>
            <person name="LaButti K."/>
            <person name="Lang B.F."/>
            <person name="Lipzen A."/>
            <person name="O'Donnell K."/>
            <person name="Pangilinan J."/>
            <person name="Reynolds N."/>
            <person name="Sandor L."/>
            <person name="Smith M.W."/>
            <person name="Tsang A."/>
            <person name="Grigoriev I.V."/>
            <person name="Stajich J.E."/>
            <person name="Spatafora J.W."/>
        </authorList>
    </citation>
    <scope>NUCLEOTIDE SEQUENCE</scope>
    <source>
        <strain evidence="12">RSA 2281</strain>
    </source>
</reference>
<dbReference type="EMBL" id="JAIXMP010000014">
    <property type="protein sequence ID" value="KAI9262156.1"/>
    <property type="molecule type" value="Genomic_DNA"/>
</dbReference>
<comment type="catalytic activity">
    <reaction evidence="8">
        <text>L-threonyl-[protein] + ATP = O-phospho-L-threonyl-[protein] + ADP + H(+)</text>
        <dbReference type="Rhea" id="RHEA:46608"/>
        <dbReference type="Rhea" id="RHEA-COMP:11060"/>
        <dbReference type="Rhea" id="RHEA-COMP:11605"/>
        <dbReference type="ChEBI" id="CHEBI:15378"/>
        <dbReference type="ChEBI" id="CHEBI:30013"/>
        <dbReference type="ChEBI" id="CHEBI:30616"/>
        <dbReference type="ChEBI" id="CHEBI:61977"/>
        <dbReference type="ChEBI" id="CHEBI:456216"/>
        <dbReference type="EC" id="2.7.11.1"/>
    </reaction>
</comment>
<evidence type="ECO:0000256" key="4">
    <source>
        <dbReference type="ARBA" id="ARBA00022679"/>
    </source>
</evidence>
<reference evidence="12" key="1">
    <citation type="journal article" date="2022" name="IScience">
        <title>Evolution of zygomycete secretomes and the origins of terrestrial fungal ecologies.</title>
        <authorList>
            <person name="Chang Y."/>
            <person name="Wang Y."/>
            <person name="Mondo S."/>
            <person name="Ahrendt S."/>
            <person name="Andreopoulos W."/>
            <person name="Barry K."/>
            <person name="Beard J."/>
            <person name="Benny G.L."/>
            <person name="Blankenship S."/>
            <person name="Bonito G."/>
            <person name="Cuomo C."/>
            <person name="Desiro A."/>
            <person name="Gervers K.A."/>
            <person name="Hundley H."/>
            <person name="Kuo A."/>
            <person name="LaButti K."/>
            <person name="Lang B.F."/>
            <person name="Lipzen A."/>
            <person name="O'Donnell K."/>
            <person name="Pangilinan J."/>
            <person name="Reynolds N."/>
            <person name="Sandor L."/>
            <person name="Smith M.E."/>
            <person name="Tsang A."/>
            <person name="Grigoriev I.V."/>
            <person name="Stajich J.E."/>
            <person name="Spatafora J.W."/>
        </authorList>
    </citation>
    <scope>NUCLEOTIDE SEQUENCE</scope>
    <source>
        <strain evidence="12">RSA 2281</strain>
    </source>
</reference>
<dbReference type="SMART" id="SM00285">
    <property type="entry name" value="PBD"/>
    <property type="match status" value="1"/>
</dbReference>
<feature type="compositionally biased region" description="Polar residues" evidence="10">
    <location>
        <begin position="105"/>
        <end position="121"/>
    </location>
</feature>
<keyword evidence="13" id="KW-1185">Reference proteome</keyword>
<gene>
    <name evidence="12" type="ORF">BDA99DRAFT_69179</name>
</gene>
<keyword evidence="5" id="KW-0547">Nucleotide-binding</keyword>
<dbReference type="CDD" id="cd01093">
    <property type="entry name" value="CRIB_PAK_like"/>
    <property type="match status" value="1"/>
</dbReference>
<dbReference type="EC" id="2.7.11.1" evidence="2"/>
<dbReference type="InterPro" id="IPR000095">
    <property type="entry name" value="CRIB_dom"/>
</dbReference>
<organism evidence="12 13">
    <name type="scientific">Phascolomyces articulosus</name>
    <dbReference type="NCBI Taxonomy" id="60185"/>
    <lineage>
        <taxon>Eukaryota</taxon>
        <taxon>Fungi</taxon>
        <taxon>Fungi incertae sedis</taxon>
        <taxon>Mucoromycota</taxon>
        <taxon>Mucoromycotina</taxon>
        <taxon>Mucoromycetes</taxon>
        <taxon>Mucorales</taxon>
        <taxon>Lichtheimiaceae</taxon>
        <taxon>Phascolomyces</taxon>
    </lineage>
</organism>
<feature type="domain" description="CRIB" evidence="11">
    <location>
        <begin position="228"/>
        <end position="241"/>
    </location>
</feature>
<comment type="catalytic activity">
    <reaction evidence="9">
        <text>L-seryl-[protein] + ATP = O-phospho-L-seryl-[protein] + ADP + H(+)</text>
        <dbReference type="Rhea" id="RHEA:17989"/>
        <dbReference type="Rhea" id="RHEA-COMP:9863"/>
        <dbReference type="Rhea" id="RHEA-COMP:11604"/>
        <dbReference type="ChEBI" id="CHEBI:15378"/>
        <dbReference type="ChEBI" id="CHEBI:29999"/>
        <dbReference type="ChEBI" id="CHEBI:30616"/>
        <dbReference type="ChEBI" id="CHEBI:83421"/>
        <dbReference type="ChEBI" id="CHEBI:456216"/>
        <dbReference type="EC" id="2.7.11.1"/>
    </reaction>
</comment>
<keyword evidence="4" id="KW-0808">Transferase</keyword>
<feature type="region of interest" description="Disordered" evidence="10">
    <location>
        <begin position="334"/>
        <end position="380"/>
    </location>
</feature>
<dbReference type="PROSITE" id="PS50108">
    <property type="entry name" value="CRIB"/>
    <property type="match status" value="1"/>
</dbReference>
<evidence type="ECO:0000256" key="6">
    <source>
        <dbReference type="ARBA" id="ARBA00022777"/>
    </source>
</evidence>
<comment type="similarity">
    <text evidence="1">Belongs to the protein kinase superfamily. STE Ser/Thr protein kinase family. STE20 subfamily.</text>
</comment>
<feature type="region of interest" description="Disordered" evidence="10">
    <location>
        <begin position="17"/>
        <end position="86"/>
    </location>
</feature>
<evidence type="ECO:0000256" key="7">
    <source>
        <dbReference type="ARBA" id="ARBA00022840"/>
    </source>
</evidence>
<evidence type="ECO:0000313" key="12">
    <source>
        <dbReference type="EMBL" id="KAI9262156.1"/>
    </source>
</evidence>
<keyword evidence="3" id="KW-0723">Serine/threonine-protein kinase</keyword>
<feature type="region of interest" description="Disordered" evidence="10">
    <location>
        <begin position="398"/>
        <end position="521"/>
    </location>
</feature>
<comment type="caution">
    <text evidence="12">The sequence shown here is derived from an EMBL/GenBank/DDBJ whole genome shotgun (WGS) entry which is preliminary data.</text>
</comment>
<dbReference type="GO" id="GO:0004674">
    <property type="term" value="F:protein serine/threonine kinase activity"/>
    <property type="evidence" value="ECO:0007669"/>
    <property type="project" value="UniProtKB-KW"/>
</dbReference>
<dbReference type="Pfam" id="PF00786">
    <property type="entry name" value="PBD"/>
    <property type="match status" value="1"/>
</dbReference>
<evidence type="ECO:0000256" key="2">
    <source>
        <dbReference type="ARBA" id="ARBA00012513"/>
    </source>
</evidence>
<feature type="compositionally biased region" description="Low complexity" evidence="10">
    <location>
        <begin position="27"/>
        <end position="51"/>
    </location>
</feature>
<name>A0AAD5K915_9FUNG</name>
<dbReference type="Gene3D" id="3.30.200.20">
    <property type="entry name" value="Phosphorylase Kinase, domain 1"/>
    <property type="match status" value="1"/>
</dbReference>
<evidence type="ECO:0000256" key="10">
    <source>
        <dbReference type="SAM" id="MobiDB-lite"/>
    </source>
</evidence>
<feature type="compositionally biased region" description="Pro residues" evidence="10">
    <location>
        <begin position="365"/>
        <end position="374"/>
    </location>
</feature>